<keyword evidence="4" id="KW-0496">Mitochondrion</keyword>
<evidence type="ECO:0000256" key="3">
    <source>
        <dbReference type="ARBA" id="ARBA00022980"/>
    </source>
</evidence>
<comment type="similarity">
    <text evidence="2">Belongs to the mitochondrion-specific ribosomal protein mS33 family.</text>
</comment>
<dbReference type="GO" id="GO:0005840">
    <property type="term" value="C:ribosome"/>
    <property type="evidence" value="ECO:0007669"/>
    <property type="project" value="UniProtKB-KW"/>
</dbReference>
<evidence type="ECO:0000256" key="1">
    <source>
        <dbReference type="ARBA" id="ARBA00004173"/>
    </source>
</evidence>
<organism evidence="7 8">
    <name type="scientific">Trichobilharzia regenti</name>
    <name type="common">Nasal bird schistosome</name>
    <dbReference type="NCBI Taxonomy" id="157069"/>
    <lineage>
        <taxon>Eukaryota</taxon>
        <taxon>Metazoa</taxon>
        <taxon>Spiralia</taxon>
        <taxon>Lophotrochozoa</taxon>
        <taxon>Platyhelminthes</taxon>
        <taxon>Trematoda</taxon>
        <taxon>Digenea</taxon>
        <taxon>Strigeidida</taxon>
        <taxon>Schistosomatoidea</taxon>
        <taxon>Schistosomatidae</taxon>
        <taxon>Trichobilharzia</taxon>
    </lineage>
</organism>
<keyword evidence="3" id="KW-0689">Ribosomal protein</keyword>
<keyword evidence="7" id="KW-1185">Reference proteome</keyword>
<reference evidence="7" key="1">
    <citation type="submission" date="2022-06" db="EMBL/GenBank/DDBJ databases">
        <authorList>
            <person name="Berger JAMES D."/>
            <person name="Berger JAMES D."/>
        </authorList>
    </citation>
    <scope>NUCLEOTIDE SEQUENCE [LARGE SCALE GENOMIC DNA]</scope>
</reference>
<dbReference type="GO" id="GO:1990904">
    <property type="term" value="C:ribonucleoprotein complex"/>
    <property type="evidence" value="ECO:0007669"/>
    <property type="project" value="UniProtKB-KW"/>
</dbReference>
<dbReference type="Pfam" id="PF08293">
    <property type="entry name" value="MRP-S33"/>
    <property type="match status" value="1"/>
</dbReference>
<evidence type="ECO:0000256" key="6">
    <source>
        <dbReference type="ARBA" id="ARBA00035132"/>
    </source>
</evidence>
<comment type="subcellular location">
    <subcellularLocation>
        <location evidence="1">Mitochondrion</location>
    </subcellularLocation>
</comment>
<sequence>MCMVGESPNHCANDALMMTSLYAKRMTLLAGRIFKDVGKPIDNKSMKVVKIMSELPRPMILKDYYPNLEEYSSILWKLRHVGLYRDEHADFREEMARLRELRGKGKKKKGEGKQTGS</sequence>
<dbReference type="WBParaSite" id="TREG1_117870.1">
    <property type="protein sequence ID" value="TREG1_117870.1"/>
    <property type="gene ID" value="TREG1_117870"/>
</dbReference>
<evidence type="ECO:0000256" key="4">
    <source>
        <dbReference type="ARBA" id="ARBA00023128"/>
    </source>
</evidence>
<dbReference type="Proteomes" id="UP000050795">
    <property type="component" value="Unassembled WGS sequence"/>
</dbReference>
<proteinExistence type="inferred from homology"/>
<name>A0AA85IZ32_TRIRE</name>
<reference evidence="8" key="2">
    <citation type="submission" date="2023-11" db="UniProtKB">
        <authorList>
            <consortium name="WormBaseParasite"/>
        </authorList>
    </citation>
    <scope>IDENTIFICATION</scope>
</reference>
<evidence type="ECO:0000256" key="5">
    <source>
        <dbReference type="ARBA" id="ARBA00023274"/>
    </source>
</evidence>
<dbReference type="InterPro" id="IPR013219">
    <property type="entry name" value="Ribosomal_mS33"/>
</dbReference>
<protein>
    <recommendedName>
        <fullName evidence="6">Small ribosomal subunit protein mS33</fullName>
    </recommendedName>
</protein>
<dbReference type="PANTHER" id="PTHR13362">
    <property type="entry name" value="MITOCHONDRIAL RIBOSOMAL PROTEIN S33"/>
    <property type="match status" value="1"/>
</dbReference>
<dbReference type="PANTHER" id="PTHR13362:SF2">
    <property type="entry name" value="SMALL RIBOSOMAL SUBUNIT PROTEIN MS33"/>
    <property type="match status" value="1"/>
</dbReference>
<dbReference type="AlphaFoldDB" id="A0AA85IZ32"/>
<evidence type="ECO:0000256" key="2">
    <source>
        <dbReference type="ARBA" id="ARBA00008970"/>
    </source>
</evidence>
<evidence type="ECO:0000313" key="8">
    <source>
        <dbReference type="WBParaSite" id="TREG1_117870.1"/>
    </source>
</evidence>
<accession>A0AA85IZ32</accession>
<keyword evidence="5" id="KW-0687">Ribonucleoprotein</keyword>
<evidence type="ECO:0000313" key="7">
    <source>
        <dbReference type="Proteomes" id="UP000050795"/>
    </source>
</evidence>
<dbReference type="GO" id="GO:0005739">
    <property type="term" value="C:mitochondrion"/>
    <property type="evidence" value="ECO:0007669"/>
    <property type="project" value="UniProtKB-SubCell"/>
</dbReference>